<comment type="pathway">
    <text evidence="3">Carbohydrate metabolism; galactose metabolism.</text>
</comment>
<dbReference type="STRING" id="8081.ENSPREP00000010332"/>
<comment type="function">
    <text evidence="11">Mutarotase that catalyzes the interconversion of beta-D-galactose and alpha-D-galactose during galactose metabolism. Beta-D-galactose is metabolized in the liver into glucose 1-phosphate, the primary metabolic fuel, by the action of four enzymes that constitute the Leloir pathway: GALM, GALK1 (galactokinase), GALT (galactose-1-phosphate uridylyltransferase) and GALE (UDP-galactose-4'-epimerase). Involved in the maintenance of the equilibrium between the beta- and alpha-anomers of galactose, therefore ensuring a sufficient supply of the alpha-anomer for GALK1. Also active on D-glucose although shows a preference for galactose over glucose.</text>
</comment>
<evidence type="ECO:0000256" key="4">
    <source>
        <dbReference type="ARBA" id="ARBA00005028"/>
    </source>
</evidence>
<dbReference type="SUPFAM" id="SSF74650">
    <property type="entry name" value="Galactose mutarotase-like"/>
    <property type="match status" value="1"/>
</dbReference>
<dbReference type="UniPathway" id="UPA00214"/>
<evidence type="ECO:0000256" key="7">
    <source>
        <dbReference type="ARBA" id="ARBA00021023"/>
    </source>
</evidence>
<comment type="similarity">
    <text evidence="5">Belongs to the aldose epimerase family.</text>
</comment>
<comment type="catalytic activity">
    <reaction evidence="1">
        <text>alpha-D-glucose = beta-D-glucose</text>
        <dbReference type="Rhea" id="RHEA:10264"/>
        <dbReference type="ChEBI" id="CHEBI:15903"/>
        <dbReference type="ChEBI" id="CHEBI:17925"/>
        <dbReference type="EC" id="5.1.3.3"/>
    </reaction>
</comment>
<dbReference type="PANTHER" id="PTHR10091">
    <property type="entry name" value="ALDOSE-1-EPIMERASE"/>
    <property type="match status" value="1"/>
</dbReference>
<dbReference type="InterPro" id="IPR008183">
    <property type="entry name" value="Aldose_1/G6P_1-epimerase"/>
</dbReference>
<evidence type="ECO:0000256" key="13">
    <source>
        <dbReference type="PIRSR" id="PIRSR005096-2"/>
    </source>
</evidence>
<reference evidence="16" key="1">
    <citation type="submission" date="2013-11" db="EMBL/GenBank/DDBJ databases">
        <title>The genomic landscape of the Guanapo guppy.</title>
        <authorList>
            <person name="Kuenstner A."/>
            <person name="Dreyer C."/>
        </authorList>
    </citation>
    <scope>NUCLEOTIDE SEQUENCE</scope>
    <source>
        <strain evidence="16">Guanapo</strain>
    </source>
</reference>
<dbReference type="Gene3D" id="2.70.98.10">
    <property type="match status" value="2"/>
</dbReference>
<dbReference type="InterPro" id="IPR015443">
    <property type="entry name" value="Aldose_1-epimerase"/>
</dbReference>
<evidence type="ECO:0000256" key="6">
    <source>
        <dbReference type="ARBA" id="ARBA00013185"/>
    </source>
</evidence>
<feature type="binding site" evidence="13">
    <location>
        <position position="218"/>
    </location>
    <ligand>
        <name>beta-D-galactose</name>
        <dbReference type="ChEBI" id="CHEBI:27667"/>
    </ligand>
</feature>
<accession>A0A3P9NLA8</accession>
<evidence type="ECO:0000256" key="3">
    <source>
        <dbReference type="ARBA" id="ARBA00004947"/>
    </source>
</evidence>
<evidence type="ECO:0000256" key="14">
    <source>
        <dbReference type="PIRSR" id="PIRSR005096-3"/>
    </source>
</evidence>
<dbReference type="InterPro" id="IPR011013">
    <property type="entry name" value="Gal_mutarotase_sf_dom"/>
</dbReference>
<protein>
    <recommendedName>
        <fullName evidence="7">Galactose mutarotase</fullName>
        <ecNumber evidence="6">5.1.3.3</ecNumber>
    </recommendedName>
    <alternativeName>
        <fullName evidence="10">Aldose 1-epimerase</fullName>
    </alternativeName>
</protein>
<organism evidence="15 16">
    <name type="scientific">Poecilia reticulata</name>
    <name type="common">Guppy</name>
    <name type="synonym">Acanthophacelus reticulatus</name>
    <dbReference type="NCBI Taxonomy" id="8081"/>
    <lineage>
        <taxon>Eukaryota</taxon>
        <taxon>Metazoa</taxon>
        <taxon>Chordata</taxon>
        <taxon>Craniata</taxon>
        <taxon>Vertebrata</taxon>
        <taxon>Euteleostomi</taxon>
        <taxon>Actinopterygii</taxon>
        <taxon>Neopterygii</taxon>
        <taxon>Teleostei</taxon>
        <taxon>Neoteleostei</taxon>
        <taxon>Acanthomorphata</taxon>
        <taxon>Ovalentaria</taxon>
        <taxon>Atherinomorphae</taxon>
        <taxon>Cyprinodontiformes</taxon>
        <taxon>Poeciliidae</taxon>
        <taxon>Poeciliinae</taxon>
        <taxon>Poecilia</taxon>
    </lineage>
</organism>
<dbReference type="InterPro" id="IPR014718">
    <property type="entry name" value="GH-type_carb-bd"/>
</dbReference>
<feature type="binding site" evidence="14">
    <location>
        <begin position="151"/>
        <end position="153"/>
    </location>
    <ligand>
        <name>beta-D-galactose</name>
        <dbReference type="ChEBI" id="CHEBI:27667"/>
    </ligand>
</feature>
<name>A0A3P9NLA8_POERE</name>
<dbReference type="Proteomes" id="UP000242638">
    <property type="component" value="Unassembled WGS sequence"/>
</dbReference>
<comment type="pathway">
    <text evidence="4">Carbohydrate metabolism; hexose metabolism.</text>
</comment>
<evidence type="ECO:0000256" key="9">
    <source>
        <dbReference type="ARBA" id="ARBA00023277"/>
    </source>
</evidence>
<proteinExistence type="inferred from homology"/>
<evidence type="ECO:0000256" key="12">
    <source>
        <dbReference type="PIRSR" id="PIRSR005096-1"/>
    </source>
</evidence>
<keyword evidence="16" id="KW-1185">Reference proteome</keyword>
<evidence type="ECO:0000256" key="10">
    <source>
        <dbReference type="ARBA" id="ARBA00032729"/>
    </source>
</evidence>
<dbReference type="AlphaFoldDB" id="A0A3P9NLA8"/>
<dbReference type="GO" id="GO:0030246">
    <property type="term" value="F:carbohydrate binding"/>
    <property type="evidence" value="ECO:0007669"/>
    <property type="project" value="InterPro"/>
</dbReference>
<dbReference type="PIRSF" id="PIRSF005096">
    <property type="entry name" value="GALM"/>
    <property type="match status" value="1"/>
</dbReference>
<evidence type="ECO:0000256" key="5">
    <source>
        <dbReference type="ARBA" id="ARBA00006206"/>
    </source>
</evidence>
<dbReference type="GO" id="GO:0006006">
    <property type="term" value="P:glucose metabolic process"/>
    <property type="evidence" value="ECO:0007669"/>
    <property type="project" value="TreeGrafter"/>
</dbReference>
<dbReference type="UniPathway" id="UPA00242"/>
<feature type="active site" description="Proton acceptor" evidence="12">
    <location>
        <position position="285"/>
    </location>
</feature>
<dbReference type="Bgee" id="ENSPREG00000007044">
    <property type="expression patterns" value="Expressed in caudal fin and 1 other cell type or tissue"/>
</dbReference>
<evidence type="ECO:0000313" key="16">
    <source>
        <dbReference type="Proteomes" id="UP000242638"/>
    </source>
</evidence>
<dbReference type="Pfam" id="PF01263">
    <property type="entry name" value="Aldose_epim"/>
    <property type="match status" value="1"/>
</dbReference>
<sequence>MTQVSHQQWGQVPGLGSMDMWTLQSPQVRVEVLTLGAIIRSVSCRGKHGQMEDVVLGYDDLEAVCVCLFYEDVSKGRFIFLSPSLGFSVQAVWLAEEVEGGVILSHTSPDGDQGYPGELQVSVSYTLQGETLTTDYRARSTKTTPINLTNHSYFNLAGQGVADIYDHEVSISAHSYLPVDDTSIPTGEIRPVKDTPFDLRVPVPVGVRLKNVPGLGFDHNFCLCSPRDDWTERHAARVLHPPSGRVLEVSTTQPGVQFYTANVLDGSIRGKGGVTYGKHSAFCLETQNWPNAVNQASFPDCLLRPGDEYHHVTRFTFTTV</sequence>
<evidence type="ECO:0000313" key="15">
    <source>
        <dbReference type="Ensembl" id="ENSPREP00000010332.1"/>
    </source>
</evidence>
<dbReference type="InterPro" id="IPR018052">
    <property type="entry name" value="Ald1_epimerase_CS"/>
</dbReference>
<evidence type="ECO:0000256" key="11">
    <source>
        <dbReference type="ARBA" id="ARBA00045743"/>
    </source>
</evidence>
<keyword evidence="9" id="KW-0119">Carbohydrate metabolism</keyword>
<evidence type="ECO:0000256" key="1">
    <source>
        <dbReference type="ARBA" id="ARBA00001614"/>
    </source>
</evidence>
<comment type="catalytic activity">
    <reaction evidence="2">
        <text>alpha-D-galactose = beta-D-galactose</text>
        <dbReference type="Rhea" id="RHEA:28675"/>
        <dbReference type="ChEBI" id="CHEBI:27667"/>
        <dbReference type="ChEBI" id="CHEBI:28061"/>
        <dbReference type="EC" id="5.1.3.3"/>
    </reaction>
    <physiologicalReaction direction="right-to-left" evidence="2">
        <dbReference type="Rhea" id="RHEA:28677"/>
    </physiologicalReaction>
</comment>
<dbReference type="PROSITE" id="PS00545">
    <property type="entry name" value="ALDOSE_1_EPIMERASE"/>
    <property type="match status" value="1"/>
</dbReference>
<dbReference type="PANTHER" id="PTHR10091:SF0">
    <property type="entry name" value="GALACTOSE MUTAROTASE"/>
    <property type="match status" value="1"/>
</dbReference>
<reference evidence="15" key="2">
    <citation type="submission" date="2025-08" db="UniProtKB">
        <authorList>
            <consortium name="Ensembl"/>
        </authorList>
    </citation>
    <scope>IDENTIFICATION</scope>
    <source>
        <strain evidence="15">Guanapo</strain>
    </source>
</reference>
<dbReference type="Ensembl" id="ENSPRET00000010449.1">
    <property type="protein sequence ID" value="ENSPREP00000010332.1"/>
    <property type="gene ID" value="ENSPREG00000007044.1"/>
</dbReference>
<dbReference type="OMA" id="VWDVEPF"/>
<evidence type="ECO:0000256" key="2">
    <source>
        <dbReference type="ARBA" id="ARBA00001712"/>
    </source>
</evidence>
<dbReference type="CDD" id="cd09019">
    <property type="entry name" value="galactose_mutarotase_like"/>
    <property type="match status" value="1"/>
</dbReference>
<evidence type="ECO:0000256" key="8">
    <source>
        <dbReference type="ARBA" id="ARBA00023235"/>
    </source>
</evidence>
<feature type="active site" description="Proton donor" evidence="12">
    <location>
        <position position="151"/>
    </location>
</feature>
<dbReference type="InterPro" id="IPR047215">
    <property type="entry name" value="Galactose_mutarotase-like"/>
</dbReference>
<reference evidence="15" key="3">
    <citation type="submission" date="2025-09" db="UniProtKB">
        <authorList>
            <consortium name="Ensembl"/>
        </authorList>
    </citation>
    <scope>IDENTIFICATION</scope>
    <source>
        <strain evidence="15">Guanapo</strain>
    </source>
</reference>
<dbReference type="EC" id="5.1.3.3" evidence="6"/>
<dbReference type="GO" id="GO:0004034">
    <property type="term" value="F:aldose 1-epimerase activity"/>
    <property type="evidence" value="ECO:0007669"/>
    <property type="project" value="UniProtKB-EC"/>
</dbReference>
<dbReference type="GO" id="GO:0033499">
    <property type="term" value="P:galactose catabolic process via UDP-galactose, Leloir pathway"/>
    <property type="evidence" value="ECO:0007669"/>
    <property type="project" value="TreeGrafter"/>
</dbReference>
<keyword evidence="8" id="KW-0413">Isomerase</keyword>
<dbReference type="GeneTree" id="ENSGT00510000047589"/>